<feature type="compositionally biased region" description="Basic and acidic residues" evidence="2">
    <location>
        <begin position="90"/>
        <end position="99"/>
    </location>
</feature>
<feature type="compositionally biased region" description="Polar residues" evidence="2">
    <location>
        <begin position="203"/>
        <end position="213"/>
    </location>
</feature>
<organism evidence="4">
    <name type="scientific">Equus asinus asinus</name>
    <dbReference type="NCBI Taxonomy" id="83772"/>
    <lineage>
        <taxon>Eukaryota</taxon>
        <taxon>Metazoa</taxon>
        <taxon>Chordata</taxon>
        <taxon>Craniata</taxon>
        <taxon>Vertebrata</taxon>
        <taxon>Euteleostomi</taxon>
        <taxon>Mammalia</taxon>
        <taxon>Eutheria</taxon>
        <taxon>Laurasiatheria</taxon>
        <taxon>Perissodactyla</taxon>
        <taxon>Equidae</taxon>
        <taxon>Equus</taxon>
    </lineage>
</organism>
<dbReference type="Pfam" id="PF07001">
    <property type="entry name" value="BAT2_N"/>
    <property type="match status" value="1"/>
</dbReference>
<feature type="compositionally biased region" description="Polar residues" evidence="2">
    <location>
        <begin position="1894"/>
        <end position="1903"/>
    </location>
</feature>
<feature type="compositionally biased region" description="Basic and acidic residues" evidence="2">
    <location>
        <begin position="153"/>
        <end position="162"/>
    </location>
</feature>
<feature type="compositionally biased region" description="Polar residues" evidence="2">
    <location>
        <begin position="1569"/>
        <end position="1585"/>
    </location>
</feature>
<evidence type="ECO:0000256" key="2">
    <source>
        <dbReference type="SAM" id="MobiDB-lite"/>
    </source>
</evidence>
<feature type="compositionally biased region" description="Basic and acidic residues" evidence="2">
    <location>
        <begin position="1216"/>
        <end position="1227"/>
    </location>
</feature>
<feature type="compositionally biased region" description="Polar residues" evidence="2">
    <location>
        <begin position="136"/>
        <end position="146"/>
    </location>
</feature>
<feature type="compositionally biased region" description="Low complexity" evidence="2">
    <location>
        <begin position="1711"/>
        <end position="1787"/>
    </location>
</feature>
<feature type="compositionally biased region" description="Polar residues" evidence="2">
    <location>
        <begin position="2755"/>
        <end position="2765"/>
    </location>
</feature>
<proteinExistence type="predicted"/>
<feature type="compositionally biased region" description="Polar residues" evidence="2">
    <location>
        <begin position="343"/>
        <end position="360"/>
    </location>
</feature>
<feature type="compositionally biased region" description="Basic and acidic residues" evidence="2">
    <location>
        <begin position="467"/>
        <end position="607"/>
    </location>
</feature>
<feature type="compositionally biased region" description="Polar residues" evidence="2">
    <location>
        <begin position="1951"/>
        <end position="1976"/>
    </location>
</feature>
<feature type="compositionally biased region" description="Polar residues" evidence="2">
    <location>
        <begin position="374"/>
        <end position="383"/>
    </location>
</feature>
<feature type="compositionally biased region" description="Basic and acidic residues" evidence="2">
    <location>
        <begin position="1286"/>
        <end position="1309"/>
    </location>
</feature>
<feature type="compositionally biased region" description="Basic and acidic residues" evidence="2">
    <location>
        <begin position="1671"/>
        <end position="1683"/>
    </location>
</feature>
<feature type="compositionally biased region" description="Basic and acidic residues" evidence="2">
    <location>
        <begin position="2007"/>
        <end position="2020"/>
    </location>
</feature>
<name>A0A8C4MLT9_EQUAS</name>
<feature type="compositionally biased region" description="Basic and acidic residues" evidence="2">
    <location>
        <begin position="861"/>
        <end position="871"/>
    </location>
</feature>
<feature type="compositionally biased region" description="Polar residues" evidence="2">
    <location>
        <begin position="1435"/>
        <end position="1469"/>
    </location>
</feature>
<feature type="domain" description="BAT2 N-terminal" evidence="3">
    <location>
        <begin position="1"/>
        <end position="162"/>
    </location>
</feature>
<feature type="compositionally biased region" description="Low complexity" evidence="2">
    <location>
        <begin position="658"/>
        <end position="681"/>
    </location>
</feature>
<reference evidence="4" key="1">
    <citation type="submission" date="2023-03" db="UniProtKB">
        <authorList>
            <consortium name="Ensembl"/>
        </authorList>
    </citation>
    <scope>IDENTIFICATION</scope>
</reference>
<feature type="region of interest" description="Disordered" evidence="2">
    <location>
        <begin position="787"/>
        <end position="1622"/>
    </location>
</feature>
<feature type="compositionally biased region" description="Basic and acidic residues" evidence="2">
    <location>
        <begin position="936"/>
        <end position="975"/>
    </location>
</feature>
<feature type="region of interest" description="Disordered" evidence="2">
    <location>
        <begin position="2597"/>
        <end position="2634"/>
    </location>
</feature>
<gene>
    <name evidence="4" type="primary">PRRC2C</name>
</gene>
<feature type="compositionally biased region" description="Basic and acidic residues" evidence="2">
    <location>
        <begin position="1002"/>
        <end position="1039"/>
    </location>
</feature>
<feature type="compositionally biased region" description="Basic and acidic residues" evidence="2">
    <location>
        <begin position="808"/>
        <end position="819"/>
    </location>
</feature>
<dbReference type="Ensembl" id="ENSEAST00005030142.1">
    <property type="protein sequence ID" value="ENSEASP00005027752.1"/>
    <property type="gene ID" value="ENSEASG00005018518.1"/>
</dbReference>
<accession>A0A8C4MLT9</accession>
<feature type="compositionally biased region" description="Polar residues" evidence="2">
    <location>
        <begin position="2610"/>
        <end position="2634"/>
    </location>
</feature>
<feature type="region of interest" description="Disordered" evidence="2">
    <location>
        <begin position="2189"/>
        <end position="2222"/>
    </location>
</feature>
<feature type="region of interest" description="Disordered" evidence="2">
    <location>
        <begin position="1940"/>
        <end position="1979"/>
    </location>
</feature>
<feature type="compositionally biased region" description="Basic and acidic residues" evidence="2">
    <location>
        <begin position="1149"/>
        <end position="1159"/>
    </location>
</feature>
<dbReference type="PANTHER" id="PTHR14038:SF6">
    <property type="entry name" value="PROTEIN PRRC2C"/>
    <property type="match status" value="1"/>
</dbReference>
<feature type="compositionally biased region" description="Polar residues" evidence="2">
    <location>
        <begin position="1861"/>
        <end position="1884"/>
    </location>
</feature>
<evidence type="ECO:0000313" key="4">
    <source>
        <dbReference type="Ensembl" id="ENSEASP00005027752.1"/>
    </source>
</evidence>
<feature type="compositionally biased region" description="Low complexity" evidence="2">
    <location>
        <begin position="2252"/>
        <end position="2266"/>
    </location>
</feature>
<feature type="region of interest" description="Disordered" evidence="2">
    <location>
        <begin position="2755"/>
        <end position="2826"/>
    </location>
</feature>
<dbReference type="InterPro" id="IPR033184">
    <property type="entry name" value="PRRC2"/>
</dbReference>
<feature type="compositionally biased region" description="Basic and acidic residues" evidence="2">
    <location>
        <begin position="2189"/>
        <end position="2199"/>
    </location>
</feature>
<feature type="region of interest" description="Disordered" evidence="2">
    <location>
        <begin position="265"/>
        <end position="712"/>
    </location>
</feature>
<feature type="region of interest" description="Disordered" evidence="2">
    <location>
        <begin position="2004"/>
        <end position="2096"/>
    </location>
</feature>
<feature type="compositionally biased region" description="Basic and acidic residues" evidence="2">
    <location>
        <begin position="835"/>
        <end position="854"/>
    </location>
</feature>
<feature type="compositionally biased region" description="Basic and acidic residues" evidence="2">
    <location>
        <begin position="1240"/>
        <end position="1276"/>
    </location>
</feature>
<feature type="compositionally biased region" description="Basic and acidic residues" evidence="2">
    <location>
        <begin position="982"/>
        <end position="992"/>
    </location>
</feature>
<feature type="compositionally biased region" description="Basic and acidic residues" evidence="2">
    <location>
        <begin position="2040"/>
        <end position="2064"/>
    </location>
</feature>
<feature type="compositionally biased region" description="Low complexity" evidence="2">
    <location>
        <begin position="2206"/>
        <end position="2221"/>
    </location>
</feature>
<dbReference type="InterPro" id="IPR009738">
    <property type="entry name" value="BAT2_N"/>
</dbReference>
<feature type="region of interest" description="Disordered" evidence="2">
    <location>
        <begin position="45"/>
        <end position="214"/>
    </location>
</feature>
<evidence type="ECO:0000259" key="3">
    <source>
        <dbReference type="Pfam" id="PF07001"/>
    </source>
</evidence>
<feature type="compositionally biased region" description="Basic and acidic residues" evidence="2">
    <location>
        <begin position="1483"/>
        <end position="1495"/>
    </location>
</feature>
<feature type="compositionally biased region" description="Basic and acidic residues" evidence="2">
    <location>
        <begin position="1360"/>
        <end position="1397"/>
    </location>
</feature>
<feature type="compositionally biased region" description="Basic and acidic residues" evidence="2">
    <location>
        <begin position="1193"/>
        <end position="1209"/>
    </location>
</feature>
<feature type="compositionally biased region" description="Basic and acidic residues" evidence="2">
    <location>
        <begin position="361"/>
        <end position="370"/>
    </location>
</feature>
<feature type="compositionally biased region" description="Basic and acidic residues" evidence="2">
    <location>
        <begin position="303"/>
        <end position="312"/>
    </location>
</feature>
<evidence type="ECO:0000256" key="1">
    <source>
        <dbReference type="ARBA" id="ARBA00022553"/>
    </source>
</evidence>
<feature type="compositionally biased region" description="Basic and acidic residues" evidence="2">
    <location>
        <begin position="1111"/>
        <end position="1142"/>
    </location>
</feature>
<protein>
    <submittedName>
        <fullName evidence="4">Proline rich coiled-coil 2C</fullName>
    </submittedName>
</protein>
<dbReference type="GO" id="GO:0002244">
    <property type="term" value="P:hematopoietic progenitor cell differentiation"/>
    <property type="evidence" value="ECO:0007669"/>
    <property type="project" value="TreeGrafter"/>
</dbReference>
<feature type="region of interest" description="Disordered" evidence="2">
    <location>
        <begin position="2244"/>
        <end position="2273"/>
    </location>
</feature>
<keyword evidence="1" id="KW-0597">Phosphoprotein</keyword>
<feature type="compositionally biased region" description="Basic and acidic residues" evidence="2">
    <location>
        <begin position="1408"/>
        <end position="1425"/>
    </location>
</feature>
<dbReference type="PANTHER" id="PTHR14038">
    <property type="entry name" value="BAT2 HLA-B-ASSOCIATED TRANSCRIPT 2"/>
    <property type="match status" value="1"/>
</dbReference>
<feature type="compositionally biased region" description="Basic and acidic residues" evidence="2">
    <location>
        <begin position="614"/>
        <end position="630"/>
    </location>
</feature>
<feature type="compositionally biased region" description="Pro residues" evidence="2">
    <location>
        <begin position="1040"/>
        <end position="1061"/>
    </location>
</feature>
<sequence length="2826" mass="309329">MSEKSGQSTKAKDGKKYATLSLFNTYKGKSLETQKTTVAARHGLQSLGKVGISRRMPPPANLPSLKAENKGNDPNVNIVPKDGTGWASKQEQHEEEKTPEVPPAQPKPGVASPPEVAPAPKSWASNKQGGQGDGIQVNSHFQQEFPSLQAAGDQEKKEKEANDDNYGPGPSLRPPNVACWRDGGKSAGSPLTSDQDEKLPGQDESTAGTSEQSDILKVVEKRIACGPPQAKLNGQQPALASQYRAMMPPYMFQQYPRMAYPPLHGPMRFPPSLSETNKGLRGRGPPPSWASEPERPSILSASELKELDKFDNLDAEADEGWAGAQMEVDYTEQLNFSDDDEQGSSSPKENNSEDQGSKASENTENRKEADEVCSTKSSSQIPAQPSVAKGPYGKGPPFNQERGPSSHLPPPPKLLAQQHPPPDRQAVPGRPGPFPPKQQVPDEDEIWKQRRRQQSELSAAVERARKRREEEERRMEEQRKAACAEKLKRLDEKLGIVDKQPSPEEIREREREKEREQRQQEKEKELEREQEKQREMEKERKQEKEKELEQQQEKEKELHKIKEQEKECELEKKEREKAEEKIEHQEPTLEPMVEKPENENNCNKEGDPVFTRQDSNRSEKETTQVLHETEPESGSQPRPAVLSGYFKQFQKSLPPRFQRQQEQMKQQQWQQQQQQQGVLPQTVPSQPSSGAVPPPPHRPLYQPMQPHPQHLASMGFDPRWLMMQSYMDPRMISGRPAMDIPPIHPGMITPKPLMRRDQMEGSPNSSESFEHIARTARDHAVSLSEPRMMWGSDPYPHTEPQQATTPKATEESEDVRPEAPLDQEQIPAAYPVEHSQLEAHPKADFVRESSETEVQKFLSRSVEDIRPHHTDTNQSACFDVTEQKTVSAPQEERISPGESQPARKRSVSHGSNHTQKSEEQRNEPSASIPKVISRCIDSKEPAERPEEKPKKDSFLRSSEGPKPEKLYKSKSETRWGPRPSSNRREEGNDRPVRRSGPIKKPILRDMKEEREQRKEKEGEKGEKVTEKIVKPEKTEKKDPLPPPPPPAAPVQPQPVPPPPQPELEKCPSTETSTLVQKPPQDTEKPLEPVSSVEVEPAAKTVSQQTVTAPPVKEEKQPEKVISKDLVIERPRPDSRPVVKKESTLPPRTYWKEARDRDWFPDQGYRGRGRGEYYSRGRSYRGSYGGRGRGGRGHTRDYPQYRDSKPRAEHVPPGPLRQREESETRSESSDFEVVPKRRRQRGSETDTDSEIHESASDKDSLSKGKLPKREERSENKKPVKPQSSFKPENHVRIDNRPLEKSYIRDDDKSKPGFLPKGEPTRRGRGGTFRRGGRDPGGRPARPSTLRRPAYRDNQWNPRQTEAPKPDDGEPPRRHEQFIPIPADKRPPKFERKFDPARERPRRQRPTRPPRQDKPPRFRRLREREAASKTSEVAVPTNGTVNNVVQESGNTAGDISGNKTPDLSNQNSSDQANEEWETASESSDFNERRERDEKKNADLNTQAVVKAGENVLPPKREIAKRSFSSQRPGVDRQNRRGNSGPPKSGRNFSGPRNERRSGPPSKSGKRGPFDDQSTGTTGIDPINGNSAHHQEGAPNGTGQKNSKDSTGKKREDPKPGPKKPKEKVDALSQFDLNNYASVVIIDDHPEVTVVEDPQSNLNDDGFTEVVSKKQQKRLQDEERRKKEEQIIQVWNKKNANEKGRSQTSKLPPRFAKKQATGTQQTQSAAPGSALASAPASPSAPVSASAAAPVLTSTSAPLPTSSSAPVPASTSATATASSPSAPAPTPILASASTPASVPILTSASIPILASALAPTSAPAPVVSAPTAPAISVPAVPTSAPNVPAPAPALVPVPVSLPAQVPTAPAQSQGQTHKPVQSPLQTTTQSSKQPPPSIRLPSAQTPNSTDYVATGKSIQTSQSHGTLTTELWDNKVAPTAVLNDISKKLGPISPPQPPSVSAWNKPLTSFGSATSSEGTKNGQESGVDIGIDTIQFGAPASNGNENEIVPVLSEKTTDKIPEPKEQRQKQPRAGPIKAQKLPDLSPVENKEHKPGPIGKERSLKNRKVKDAQQVEPEGQEKPSPATVRSTDPVTTKETKAVSEMSTEIGTMISVSSAEYGTNVKESVTDYTTPSSSLPNTVAASNAKMEDTLVNNVPLPNTLPLPKRETIQQSSSLPSVPPTTFSLTFKMESARKAWENSPNVREKGSPVTSTAPPIASGVSSSASGPSTANYNSFSSASMPQIPVASVTPTTSLSGAGTYTTSSLSTKSTTTSDPPNICKVKPQQLQTSSLPSASHFSQLSCMPSLIAQQQQSPQVYVSQSAAAQIPAFYMDTSHLFNTQHARLAPPSLAQQQGFQPGLSQPTSVQQIPIPIYAPLQGQHQAQLSLGAGPAVSQAQELFSSSLQPYRSQPAFMQSSLSQPSVVLSGTAIHNFPAVQHQELAKAQSGLAFQQTSNTQPIPILYEHQLGQASGLGGSQLIDTHLLQARANLTQASNLYSGQVQQPGQTNFYNTAQSPSALQQVTVPLPASQLSLPNFGSTGQPLIALPQTLQPPLQHTTPQAQAPGLSRPAQVSQPFRGLIPAGTQHSMIATTGKMSEMELKAFGSGIDIKPGTPPISGRSTTPTSSPFRATSTSPNSQSSKMNSIVYQKQFQSAPATVRMTQPFPTQFAPQILSQPNLVPPLVRAPHTNTFPAPVQRPPMALASQMPPPLTTGLMSHARLPHVARGPCGSLSGVRGNQAQAALKAEQDMKAKQRAEVLQSTQRFFSEQQQSKQIGGKAQKVDSDSSKPEALTDPPGVCQEKGEEKPPPAPAIAAKPVRTGPIKPQAIKTEETKS</sequence>
<feature type="compositionally biased region" description="Basic and acidic residues" evidence="2">
    <location>
        <begin position="1599"/>
        <end position="1613"/>
    </location>
</feature>
<feature type="region of interest" description="Disordered" evidence="2">
    <location>
        <begin position="1857"/>
        <end position="1903"/>
    </location>
</feature>
<feature type="region of interest" description="Disordered" evidence="2">
    <location>
        <begin position="1648"/>
        <end position="1787"/>
    </location>
</feature>